<dbReference type="AlphaFoldDB" id="A0A1Y3GB77"/>
<protein>
    <submittedName>
        <fullName evidence="2">Histidinol-phosphate/aromatic aminotransferase</fullName>
    </submittedName>
</protein>
<keyword evidence="3" id="KW-1185">Reference proteome</keyword>
<reference evidence="2 3" key="1">
    <citation type="submission" date="2016-12" db="EMBL/GenBank/DDBJ databases">
        <title>Discovery of methanogenic haloarchaea.</title>
        <authorList>
            <person name="Sorokin D.Y."/>
            <person name="Makarova K.S."/>
            <person name="Abbas B."/>
            <person name="Ferrer M."/>
            <person name="Golyshin P.N."/>
        </authorList>
    </citation>
    <scope>NUCLEOTIDE SEQUENCE [LARGE SCALE GENOMIC DNA]</scope>
    <source>
        <strain evidence="2">AMET1</strain>
    </source>
</reference>
<dbReference type="Proteomes" id="UP000195137">
    <property type="component" value="Unassembled WGS sequence"/>
</dbReference>
<gene>
    <name evidence="2" type="ORF">AMET1_1436</name>
</gene>
<dbReference type="Gene3D" id="3.90.1150.10">
    <property type="entry name" value="Aspartate Aminotransferase, domain 1"/>
    <property type="match status" value="1"/>
</dbReference>
<proteinExistence type="predicted"/>
<dbReference type="EMBL" id="MRZU01000004">
    <property type="protein sequence ID" value="OUJ18517.1"/>
    <property type="molecule type" value="Genomic_DNA"/>
</dbReference>
<evidence type="ECO:0000259" key="1">
    <source>
        <dbReference type="Pfam" id="PF00155"/>
    </source>
</evidence>
<evidence type="ECO:0000313" key="3">
    <source>
        <dbReference type="Proteomes" id="UP000195137"/>
    </source>
</evidence>
<keyword evidence="2" id="KW-0032">Aminotransferase</keyword>
<dbReference type="GO" id="GO:0030170">
    <property type="term" value="F:pyridoxal phosphate binding"/>
    <property type="evidence" value="ECO:0007669"/>
    <property type="project" value="InterPro"/>
</dbReference>
<keyword evidence="2" id="KW-0808">Transferase</keyword>
<dbReference type="CDD" id="cd00609">
    <property type="entry name" value="AAT_like"/>
    <property type="match status" value="1"/>
</dbReference>
<comment type="caution">
    <text evidence="2">The sequence shown here is derived from an EMBL/GenBank/DDBJ whole genome shotgun (WGS) entry which is preliminary data.</text>
</comment>
<name>A0A1Y3GB77_9EURY</name>
<dbReference type="InterPro" id="IPR015421">
    <property type="entry name" value="PyrdxlP-dep_Trfase_major"/>
</dbReference>
<dbReference type="SUPFAM" id="SSF53383">
    <property type="entry name" value="PLP-dependent transferases"/>
    <property type="match status" value="1"/>
</dbReference>
<organism evidence="2 3">
    <name type="scientific">Methanonatronarchaeum thermophilum</name>
    <dbReference type="NCBI Taxonomy" id="1927129"/>
    <lineage>
        <taxon>Archaea</taxon>
        <taxon>Methanobacteriati</taxon>
        <taxon>Methanobacteriota</taxon>
        <taxon>Methanonatronarchaeia</taxon>
        <taxon>Methanonatronarchaeales</taxon>
        <taxon>Methanonatronarchaeaceae</taxon>
        <taxon>Methanonatronarchaeum</taxon>
    </lineage>
</organism>
<feature type="domain" description="Aminotransferase class I/classII large" evidence="1">
    <location>
        <begin position="33"/>
        <end position="358"/>
    </location>
</feature>
<dbReference type="InterPro" id="IPR015424">
    <property type="entry name" value="PyrdxlP-dep_Trfase"/>
</dbReference>
<dbReference type="Gene3D" id="3.40.640.10">
    <property type="entry name" value="Type I PLP-dependent aspartate aminotransferase-like (Major domain)"/>
    <property type="match status" value="1"/>
</dbReference>
<dbReference type="PANTHER" id="PTHR42885">
    <property type="entry name" value="HISTIDINOL-PHOSPHATE AMINOTRANSFERASE-RELATED"/>
    <property type="match status" value="1"/>
</dbReference>
<dbReference type="InterPro" id="IPR004839">
    <property type="entry name" value="Aminotransferase_I/II_large"/>
</dbReference>
<evidence type="ECO:0000313" key="2">
    <source>
        <dbReference type="EMBL" id="OUJ18517.1"/>
    </source>
</evidence>
<sequence length="362" mass="41618">MYKPKKHILNVKTPHHGGMKEEEIKKYGYTPSEIIDFSASLNPYGPPQIVMDEIKRTKKQDIHYYPDSNSQHLRKKIAEKNNLNPQNIIVTAGMSELIDLIAQTYVKDKTPVIIPEHTYGEYEPSSKLNGAVIKKASMPNHQLDVNKINRQVEKNSVVFICNPNNPTGDLLSPKDIKKILEKTKETNSLLVIDEAYHDFIENPQTHKEIIKEKNDVIVMRTYTKAYNIPGIRIGYGLSNKTHIKYLLKSKIPWNVGDIPQRVIKTLLTKEADLFMDKTRKKLKENKKHLKNDIESLGLETTTSKANFLTIKVKNARETREKLLKHGLIVRDCSSFGMPQHIRIAVRRKNENKKLVKALKKTI</sequence>
<dbReference type="InterPro" id="IPR015422">
    <property type="entry name" value="PyrdxlP-dep_Trfase_small"/>
</dbReference>
<dbReference type="GO" id="GO:0008483">
    <property type="term" value="F:transaminase activity"/>
    <property type="evidence" value="ECO:0007669"/>
    <property type="project" value="UniProtKB-KW"/>
</dbReference>
<accession>A0A1Y3GB77</accession>
<dbReference type="Pfam" id="PF00155">
    <property type="entry name" value="Aminotran_1_2"/>
    <property type="match status" value="1"/>
</dbReference>